<evidence type="ECO:0000313" key="2">
    <source>
        <dbReference type="EMBL" id="KIN07878.1"/>
    </source>
</evidence>
<feature type="region of interest" description="Disordered" evidence="1">
    <location>
        <begin position="150"/>
        <end position="220"/>
    </location>
</feature>
<keyword evidence="3" id="KW-1185">Reference proteome</keyword>
<dbReference type="InParanoid" id="A0A0C3E0M6"/>
<organism evidence="2 3">
    <name type="scientific">Oidiodendron maius (strain Zn)</name>
    <dbReference type="NCBI Taxonomy" id="913774"/>
    <lineage>
        <taxon>Eukaryota</taxon>
        <taxon>Fungi</taxon>
        <taxon>Dikarya</taxon>
        <taxon>Ascomycota</taxon>
        <taxon>Pezizomycotina</taxon>
        <taxon>Leotiomycetes</taxon>
        <taxon>Leotiomycetes incertae sedis</taxon>
        <taxon>Myxotrichaceae</taxon>
        <taxon>Oidiodendron</taxon>
    </lineage>
</organism>
<name>A0A0C3E0M6_OIDMZ</name>
<reference evidence="2 3" key="1">
    <citation type="submission" date="2014-04" db="EMBL/GenBank/DDBJ databases">
        <authorList>
            <consortium name="DOE Joint Genome Institute"/>
            <person name="Kuo A."/>
            <person name="Martino E."/>
            <person name="Perotto S."/>
            <person name="Kohler A."/>
            <person name="Nagy L.G."/>
            <person name="Floudas D."/>
            <person name="Copeland A."/>
            <person name="Barry K.W."/>
            <person name="Cichocki N."/>
            <person name="Veneault-Fourrey C."/>
            <person name="LaButti K."/>
            <person name="Lindquist E.A."/>
            <person name="Lipzen A."/>
            <person name="Lundell T."/>
            <person name="Morin E."/>
            <person name="Murat C."/>
            <person name="Sun H."/>
            <person name="Tunlid A."/>
            <person name="Henrissat B."/>
            <person name="Grigoriev I.V."/>
            <person name="Hibbett D.S."/>
            <person name="Martin F."/>
            <person name="Nordberg H.P."/>
            <person name="Cantor M.N."/>
            <person name="Hua S.X."/>
        </authorList>
    </citation>
    <scope>NUCLEOTIDE SEQUENCE [LARGE SCALE GENOMIC DNA]</scope>
    <source>
        <strain evidence="2 3">Zn</strain>
    </source>
</reference>
<dbReference type="Proteomes" id="UP000054321">
    <property type="component" value="Unassembled WGS sequence"/>
</dbReference>
<feature type="compositionally biased region" description="Basic and acidic residues" evidence="1">
    <location>
        <begin position="429"/>
        <end position="439"/>
    </location>
</feature>
<dbReference type="PANTHER" id="PTHR40130">
    <property type="entry name" value="EXPRESSED PROTEIN"/>
    <property type="match status" value="1"/>
</dbReference>
<feature type="region of interest" description="Disordered" evidence="1">
    <location>
        <begin position="249"/>
        <end position="283"/>
    </location>
</feature>
<proteinExistence type="predicted"/>
<dbReference type="Gene3D" id="1.20.58.80">
    <property type="entry name" value="Phosphotransferase system, lactose/cellobiose-type IIA subunit"/>
    <property type="match status" value="1"/>
</dbReference>
<gene>
    <name evidence="2" type="ORF">OIDMADRAFT_174780</name>
</gene>
<sequence>METAPLTLAHDHARAASVATQASDTTVAINQHALAAGEFAKAASGTGSTEALRTLQLLEQHHRRLSELLSQPAENPAAGRPGAEVQATTEKPLSTSAAVAELRASKSDLGLRSSSPHRSPPALGPRRHPSRALSTSIASNLASARGIKGKYTRAPPLSPSVSTHQAPGSLETHRRHQLPSTIPEYATPSWIPPISPHKTESKSRSSRTLAAAETTSGTGASDEGFSKFYSAFENILYKLSAPLAFAGLPLTPDESTKKPEQEAPLARKARSRRGSQGSDPDLTTYISKAALRASGRDNQANDSFYVVPTAGGTVSYARILSFAEKEKRRVAASLHSENTDLFSNPEEENFVDARETPLAVSPKLSRGSSMKSKHMGEKELMNKVEELGIENKSLKDCIDKLAKRLQAFEMSAQQSSMALQESMRLVRDMSPAREREHKSPVLSPISQQRRENSDEGGPSDDTLQRRILDLEEHASVSGKEIERLNKENEKLKSVVARYRERWEKLKEGAKTRREGGAGTNGSPKKDPDPAAGRYVAG</sequence>
<evidence type="ECO:0000313" key="3">
    <source>
        <dbReference type="Proteomes" id="UP000054321"/>
    </source>
</evidence>
<feature type="compositionally biased region" description="Basic and acidic residues" evidence="1">
    <location>
        <begin position="504"/>
        <end position="515"/>
    </location>
</feature>
<dbReference type="STRING" id="913774.A0A0C3E0M6"/>
<accession>A0A0C3E0M6</accession>
<reference evidence="3" key="2">
    <citation type="submission" date="2015-01" db="EMBL/GenBank/DDBJ databases">
        <title>Evolutionary Origins and Diversification of the Mycorrhizal Mutualists.</title>
        <authorList>
            <consortium name="DOE Joint Genome Institute"/>
            <consortium name="Mycorrhizal Genomics Consortium"/>
            <person name="Kohler A."/>
            <person name="Kuo A."/>
            <person name="Nagy L.G."/>
            <person name="Floudas D."/>
            <person name="Copeland A."/>
            <person name="Barry K.W."/>
            <person name="Cichocki N."/>
            <person name="Veneault-Fourrey C."/>
            <person name="LaButti K."/>
            <person name="Lindquist E.A."/>
            <person name="Lipzen A."/>
            <person name="Lundell T."/>
            <person name="Morin E."/>
            <person name="Murat C."/>
            <person name="Riley R."/>
            <person name="Ohm R."/>
            <person name="Sun H."/>
            <person name="Tunlid A."/>
            <person name="Henrissat B."/>
            <person name="Grigoriev I.V."/>
            <person name="Hibbett D.S."/>
            <person name="Martin F."/>
        </authorList>
    </citation>
    <scope>NUCLEOTIDE SEQUENCE [LARGE SCALE GENOMIC DNA]</scope>
    <source>
        <strain evidence="3">Zn</strain>
    </source>
</reference>
<feature type="compositionally biased region" description="Low complexity" evidence="1">
    <location>
        <begin position="208"/>
        <end position="220"/>
    </location>
</feature>
<dbReference type="HOGENOM" id="CLU_034666_0_0_1"/>
<dbReference type="EMBL" id="KN832870">
    <property type="protein sequence ID" value="KIN07878.1"/>
    <property type="molecule type" value="Genomic_DNA"/>
</dbReference>
<dbReference type="AlphaFoldDB" id="A0A0C3E0M6"/>
<dbReference type="SUPFAM" id="SSF140361">
    <property type="entry name" value="MIT domain-like"/>
    <property type="match status" value="1"/>
</dbReference>
<feature type="compositionally biased region" description="Polar residues" evidence="1">
    <location>
        <begin position="86"/>
        <end position="97"/>
    </location>
</feature>
<feature type="region of interest" description="Disordered" evidence="1">
    <location>
        <begin position="504"/>
        <end position="537"/>
    </location>
</feature>
<protein>
    <submittedName>
        <fullName evidence="2">Uncharacterized protein</fullName>
    </submittedName>
</protein>
<evidence type="ECO:0000256" key="1">
    <source>
        <dbReference type="SAM" id="MobiDB-lite"/>
    </source>
</evidence>
<feature type="region of interest" description="Disordered" evidence="1">
    <location>
        <begin position="429"/>
        <end position="462"/>
    </location>
</feature>
<dbReference type="PANTHER" id="PTHR40130:SF1">
    <property type="entry name" value="SPINDLE POLE BODY-ASSOCIATED PROTEIN CUT12 DOMAIN-CONTAINING PROTEIN"/>
    <property type="match status" value="1"/>
</dbReference>
<feature type="region of interest" description="Disordered" evidence="1">
    <location>
        <begin position="69"/>
        <end position="137"/>
    </location>
</feature>
<dbReference type="OrthoDB" id="3197614at2759"/>